<feature type="domain" description="SWIM-type" evidence="2">
    <location>
        <begin position="154"/>
        <end position="186"/>
    </location>
</feature>
<dbReference type="AlphaFoldDB" id="Q5DEF5"/>
<keyword evidence="1" id="KW-0863">Zinc-finger</keyword>
<protein>
    <submittedName>
        <fullName evidence="3">SJCHGC00268 protein</fullName>
    </submittedName>
</protein>
<dbReference type="InterPro" id="IPR052579">
    <property type="entry name" value="Zinc_finger_SWIM"/>
</dbReference>
<dbReference type="PANTHER" id="PTHR31569:SF4">
    <property type="entry name" value="SWIM-TYPE DOMAIN-CONTAINING PROTEIN"/>
    <property type="match status" value="1"/>
</dbReference>
<dbReference type="Pfam" id="PF04434">
    <property type="entry name" value="SWIM"/>
    <property type="match status" value="1"/>
</dbReference>
<keyword evidence="1" id="KW-0862">Zinc</keyword>
<evidence type="ECO:0000259" key="2">
    <source>
        <dbReference type="PROSITE" id="PS50966"/>
    </source>
</evidence>
<reference evidence="3" key="2">
    <citation type="journal article" date="2006" name="PLoS Pathog.">
        <title>New perspectives on host-parasite interplay by comparative transcriptomic and proteomic analyses of Schistosoma japonicum.</title>
        <authorList>
            <person name="Liu F."/>
            <person name="Lu J."/>
            <person name="Hu W."/>
            <person name="Wang S.Y."/>
            <person name="Cui S.J."/>
            <person name="Chi M."/>
            <person name="Yan Q."/>
            <person name="Wang X.R."/>
            <person name="Song H.D."/>
            <person name="Xu X.N."/>
            <person name="Wang J.J."/>
            <person name="Zhang X.L."/>
            <person name="Zhang X."/>
            <person name="Wang Z.Q."/>
            <person name="Xue C.L."/>
            <person name="Brindley P.J."/>
            <person name="McManus D.P."/>
            <person name="Yang P.Y."/>
            <person name="Feng Z."/>
            <person name="Chen Z."/>
            <person name="Han Z.G."/>
        </authorList>
    </citation>
    <scope>NUCLEOTIDE SEQUENCE</scope>
</reference>
<organism evidence="3">
    <name type="scientific">Schistosoma japonicum</name>
    <name type="common">Blood fluke</name>
    <dbReference type="NCBI Taxonomy" id="6182"/>
    <lineage>
        <taxon>Eukaryota</taxon>
        <taxon>Metazoa</taxon>
        <taxon>Spiralia</taxon>
        <taxon>Lophotrochozoa</taxon>
        <taxon>Platyhelminthes</taxon>
        <taxon>Trematoda</taxon>
        <taxon>Digenea</taxon>
        <taxon>Strigeidida</taxon>
        <taxon>Schistosomatoidea</taxon>
        <taxon>Schistosomatidae</taxon>
        <taxon>Schistosoma</taxon>
    </lineage>
</organism>
<keyword evidence="1" id="KW-0479">Metal-binding</keyword>
<sequence>MKYFFRFDNYFRIATQLAPNVTGYVQRYWMPKKHMWAAAYTDHILTLGNSTNNRVESLHRQVKRFLHKRDSLHKCIFKVYRWNVKVSRRIEIEAEVAATRRYTYHVSASLEHLLRHLTKFAATRVLYQLKKVRNLYVSLATPNYMFINDGSKSYEVDLTSGECTCPTYIKCRYPCRHMLLAHLRDSNFTIDIMLRHCRRWMHSYNLCVPINSATPCFKPSKQLLQKMINTQRNGRLIFQKFGESFAMRVFTKLENYTKRILRR</sequence>
<dbReference type="GO" id="GO:0008270">
    <property type="term" value="F:zinc ion binding"/>
    <property type="evidence" value="ECO:0007669"/>
    <property type="project" value="UniProtKB-KW"/>
</dbReference>
<accession>Q5DEF5</accession>
<reference evidence="3" key="1">
    <citation type="submission" date="2004-11" db="EMBL/GenBank/DDBJ databases">
        <title>The full-length cDNA sequences of Schistosoma japonicum genes.</title>
        <authorList>
            <person name="Han Z."/>
        </authorList>
    </citation>
    <scope>NUCLEOTIDE SEQUENCE</scope>
</reference>
<name>Q5DEF5_SCHJA</name>
<dbReference type="PROSITE" id="PS50966">
    <property type="entry name" value="ZF_SWIM"/>
    <property type="match status" value="1"/>
</dbReference>
<proteinExistence type="evidence at transcript level"/>
<dbReference type="EMBL" id="AY814069">
    <property type="protein sequence ID" value="AAW25801.1"/>
    <property type="molecule type" value="mRNA"/>
</dbReference>
<dbReference type="InterPro" id="IPR007527">
    <property type="entry name" value="Znf_SWIM"/>
</dbReference>
<evidence type="ECO:0000256" key="1">
    <source>
        <dbReference type="PROSITE-ProRule" id="PRU00325"/>
    </source>
</evidence>
<dbReference type="PANTHER" id="PTHR31569">
    <property type="entry name" value="SWIM-TYPE DOMAIN-CONTAINING PROTEIN"/>
    <property type="match status" value="1"/>
</dbReference>
<evidence type="ECO:0000313" key="3">
    <source>
        <dbReference type="EMBL" id="AAW25801.1"/>
    </source>
</evidence>